<organism evidence="1 2">
    <name type="scientific">Novipirellula herctigrandis</name>
    <dbReference type="NCBI Taxonomy" id="2527986"/>
    <lineage>
        <taxon>Bacteria</taxon>
        <taxon>Pseudomonadati</taxon>
        <taxon>Planctomycetota</taxon>
        <taxon>Planctomycetia</taxon>
        <taxon>Pirellulales</taxon>
        <taxon>Pirellulaceae</taxon>
        <taxon>Novipirellula</taxon>
    </lineage>
</organism>
<name>A0A5C5YXC3_9BACT</name>
<comment type="caution">
    <text evidence="1">The sequence shown here is derived from an EMBL/GenBank/DDBJ whole genome shotgun (WGS) entry which is preliminary data.</text>
</comment>
<dbReference type="AlphaFoldDB" id="A0A5C5YXC3"/>
<dbReference type="CDD" id="cd02440">
    <property type="entry name" value="AdoMet_MTases"/>
    <property type="match status" value="1"/>
</dbReference>
<keyword evidence="2" id="KW-1185">Reference proteome</keyword>
<keyword evidence="1" id="KW-0808">Transferase</keyword>
<sequence length="256" mass="29982">MEQENIKNYWYADLFDRYDDYLESLIESIQPRTVCDIGGGRNPQLGLDYVQKHQLDYSVLDIAQQELDNAPPEYKKICADVGSREFEIDETFDFVFSRMVAEHIQDGEQFHRNIFDMLKPGGVAYHFFPTLYSVPFTVNRLIPEWLSDPILNLVAPRHDMVQFGKFPAYYSWTRGPTHRQLARFDSVGFEVIRYAAGFGHNYYKRLPLVRTAGQSLGRFLLKHPNYWFCSFVFTVLRRPDPQNPNHNADSRALPWP</sequence>
<evidence type="ECO:0000313" key="1">
    <source>
        <dbReference type="EMBL" id="TWT79207.1"/>
    </source>
</evidence>
<dbReference type="Gene3D" id="3.40.50.150">
    <property type="entry name" value="Vaccinia Virus protein VP39"/>
    <property type="match status" value="1"/>
</dbReference>
<evidence type="ECO:0000313" key="2">
    <source>
        <dbReference type="Proteomes" id="UP000315010"/>
    </source>
</evidence>
<dbReference type="Pfam" id="PF13489">
    <property type="entry name" value="Methyltransf_23"/>
    <property type="match status" value="1"/>
</dbReference>
<protein>
    <submittedName>
        <fullName evidence="1">Methyltransferase domain protein</fullName>
    </submittedName>
</protein>
<accession>A0A5C5YXC3</accession>
<keyword evidence="1" id="KW-0489">Methyltransferase</keyword>
<gene>
    <name evidence="1" type="ORF">CA13_06050</name>
</gene>
<proteinExistence type="predicted"/>
<dbReference type="SUPFAM" id="SSF53335">
    <property type="entry name" value="S-adenosyl-L-methionine-dependent methyltransferases"/>
    <property type="match status" value="1"/>
</dbReference>
<dbReference type="Proteomes" id="UP000315010">
    <property type="component" value="Unassembled WGS sequence"/>
</dbReference>
<dbReference type="GO" id="GO:0008168">
    <property type="term" value="F:methyltransferase activity"/>
    <property type="evidence" value="ECO:0007669"/>
    <property type="project" value="UniProtKB-KW"/>
</dbReference>
<dbReference type="GO" id="GO:0032259">
    <property type="term" value="P:methylation"/>
    <property type="evidence" value="ECO:0007669"/>
    <property type="project" value="UniProtKB-KW"/>
</dbReference>
<dbReference type="OrthoDB" id="8936324at2"/>
<dbReference type="RefSeq" id="WP_146394477.1">
    <property type="nucleotide sequence ID" value="NZ_SJPJ01000001.1"/>
</dbReference>
<dbReference type="EMBL" id="SJPJ01000001">
    <property type="protein sequence ID" value="TWT79207.1"/>
    <property type="molecule type" value="Genomic_DNA"/>
</dbReference>
<dbReference type="InterPro" id="IPR029063">
    <property type="entry name" value="SAM-dependent_MTases_sf"/>
</dbReference>
<reference evidence="1 2" key="1">
    <citation type="submission" date="2019-02" db="EMBL/GenBank/DDBJ databases">
        <title>Deep-cultivation of Planctomycetes and their phenomic and genomic characterization uncovers novel biology.</title>
        <authorList>
            <person name="Wiegand S."/>
            <person name="Jogler M."/>
            <person name="Boedeker C."/>
            <person name="Pinto D."/>
            <person name="Vollmers J."/>
            <person name="Rivas-Marin E."/>
            <person name="Kohn T."/>
            <person name="Peeters S.H."/>
            <person name="Heuer A."/>
            <person name="Rast P."/>
            <person name="Oberbeckmann S."/>
            <person name="Bunk B."/>
            <person name="Jeske O."/>
            <person name="Meyerdierks A."/>
            <person name="Storesund J.E."/>
            <person name="Kallscheuer N."/>
            <person name="Luecker S."/>
            <person name="Lage O.M."/>
            <person name="Pohl T."/>
            <person name="Merkel B.J."/>
            <person name="Hornburger P."/>
            <person name="Mueller R.-W."/>
            <person name="Bruemmer F."/>
            <person name="Labrenz M."/>
            <person name="Spormann A.M."/>
            <person name="Op Den Camp H."/>
            <person name="Overmann J."/>
            <person name="Amann R."/>
            <person name="Jetten M.S.M."/>
            <person name="Mascher T."/>
            <person name="Medema M.H."/>
            <person name="Devos D.P."/>
            <person name="Kaster A.-K."/>
            <person name="Ovreas L."/>
            <person name="Rohde M."/>
            <person name="Galperin M.Y."/>
            <person name="Jogler C."/>
        </authorList>
    </citation>
    <scope>NUCLEOTIDE SEQUENCE [LARGE SCALE GENOMIC DNA]</scope>
    <source>
        <strain evidence="1 2">CA13</strain>
    </source>
</reference>